<proteinExistence type="predicted"/>
<feature type="region of interest" description="Disordered" evidence="7">
    <location>
        <begin position="1"/>
        <end position="25"/>
    </location>
</feature>
<sequence length="193" mass="21419">MTLLERLQQAATRDRPQGIANGDWDEQSLAEPVAAAVLVGVTDRPEPGLLLTVRRPDMRRHPGQIAFPGGRAEPDETPIQTALREAEEEIGLPQAASRVAGTLDPYTTITGYQVTPVLALVPPDLPLSPHEAEVSDLFEAPLPYLLDRTNHVRQHMLVDGRERAYTEIVWEGRRIWGATAAMIVNLSRRLQWP</sequence>
<dbReference type="PROSITE" id="PS00893">
    <property type="entry name" value="NUDIX_BOX"/>
    <property type="match status" value="1"/>
</dbReference>
<evidence type="ECO:0000256" key="2">
    <source>
        <dbReference type="ARBA" id="ARBA00001946"/>
    </source>
</evidence>
<dbReference type="InterPro" id="IPR000086">
    <property type="entry name" value="NUDIX_hydrolase_dom"/>
</dbReference>
<keyword evidence="3" id="KW-0479">Metal-binding</keyword>
<dbReference type="Proteomes" id="UP000503222">
    <property type="component" value="Chromosome"/>
</dbReference>
<evidence type="ECO:0000313" key="9">
    <source>
        <dbReference type="EMBL" id="QIK79493.1"/>
    </source>
</evidence>
<keyword evidence="4" id="KW-0378">Hydrolase</keyword>
<organism evidence="9 10">
    <name type="scientific">Sphingomonas piscis</name>
    <dbReference type="NCBI Taxonomy" id="2714943"/>
    <lineage>
        <taxon>Bacteria</taxon>
        <taxon>Pseudomonadati</taxon>
        <taxon>Pseudomonadota</taxon>
        <taxon>Alphaproteobacteria</taxon>
        <taxon>Sphingomonadales</taxon>
        <taxon>Sphingomonadaceae</taxon>
        <taxon>Sphingomonas</taxon>
    </lineage>
</organism>
<evidence type="ECO:0000259" key="8">
    <source>
        <dbReference type="PROSITE" id="PS51462"/>
    </source>
</evidence>
<dbReference type="PANTHER" id="PTHR12992">
    <property type="entry name" value="NUDIX HYDROLASE"/>
    <property type="match status" value="1"/>
</dbReference>
<comment type="cofactor">
    <cofactor evidence="2">
        <name>Mg(2+)</name>
        <dbReference type="ChEBI" id="CHEBI:18420"/>
    </cofactor>
</comment>
<gene>
    <name evidence="9" type="ORF">G7077_11845</name>
</gene>
<dbReference type="PANTHER" id="PTHR12992:SF11">
    <property type="entry name" value="MITOCHONDRIAL COENZYME A DIPHOSPHATASE NUDT8"/>
    <property type="match status" value="1"/>
</dbReference>
<keyword evidence="6" id="KW-0464">Manganese</keyword>
<evidence type="ECO:0000256" key="7">
    <source>
        <dbReference type="SAM" id="MobiDB-lite"/>
    </source>
</evidence>
<dbReference type="Pfam" id="PF00293">
    <property type="entry name" value="NUDIX"/>
    <property type="match status" value="1"/>
</dbReference>
<dbReference type="RefSeq" id="WP_166411880.1">
    <property type="nucleotide sequence ID" value="NZ_CP049869.1"/>
</dbReference>
<evidence type="ECO:0000256" key="1">
    <source>
        <dbReference type="ARBA" id="ARBA00001936"/>
    </source>
</evidence>
<name>A0A6G7YRX6_9SPHN</name>
<dbReference type="EMBL" id="CP049869">
    <property type="protein sequence ID" value="QIK79493.1"/>
    <property type="molecule type" value="Genomic_DNA"/>
</dbReference>
<keyword evidence="10" id="KW-1185">Reference proteome</keyword>
<dbReference type="InterPro" id="IPR020084">
    <property type="entry name" value="NUDIX_hydrolase_CS"/>
</dbReference>
<dbReference type="InterPro" id="IPR015797">
    <property type="entry name" value="NUDIX_hydrolase-like_dom_sf"/>
</dbReference>
<feature type="domain" description="Nudix hydrolase" evidence="8">
    <location>
        <begin position="32"/>
        <end position="162"/>
    </location>
</feature>
<keyword evidence="5" id="KW-0460">Magnesium</keyword>
<dbReference type="KEGG" id="spii:G7077_11845"/>
<reference evidence="9 10" key="1">
    <citation type="submission" date="2020-03" db="EMBL/GenBank/DDBJ databases">
        <title>Sphingomonas sp. nov., isolated from fish.</title>
        <authorList>
            <person name="Hyun D.-W."/>
            <person name="Bae J.-W."/>
        </authorList>
    </citation>
    <scope>NUCLEOTIDE SEQUENCE [LARGE SCALE GENOMIC DNA]</scope>
    <source>
        <strain evidence="9 10">HDW15B</strain>
    </source>
</reference>
<dbReference type="CDD" id="cd03426">
    <property type="entry name" value="NUDIX_CoAse_Nudt7"/>
    <property type="match status" value="1"/>
</dbReference>
<dbReference type="SUPFAM" id="SSF55811">
    <property type="entry name" value="Nudix"/>
    <property type="match status" value="1"/>
</dbReference>
<accession>A0A6G7YRX6</accession>
<evidence type="ECO:0000256" key="6">
    <source>
        <dbReference type="ARBA" id="ARBA00023211"/>
    </source>
</evidence>
<evidence type="ECO:0000256" key="4">
    <source>
        <dbReference type="ARBA" id="ARBA00022801"/>
    </source>
</evidence>
<dbReference type="PROSITE" id="PS51462">
    <property type="entry name" value="NUDIX"/>
    <property type="match status" value="1"/>
</dbReference>
<dbReference type="InterPro" id="IPR045121">
    <property type="entry name" value="CoAse"/>
</dbReference>
<dbReference type="Gene3D" id="3.90.79.10">
    <property type="entry name" value="Nucleoside Triphosphate Pyrophosphohydrolase"/>
    <property type="match status" value="1"/>
</dbReference>
<dbReference type="GO" id="GO:0010945">
    <property type="term" value="F:coenzyme A diphosphatase activity"/>
    <property type="evidence" value="ECO:0007669"/>
    <property type="project" value="InterPro"/>
</dbReference>
<dbReference type="GO" id="GO:0046872">
    <property type="term" value="F:metal ion binding"/>
    <property type="evidence" value="ECO:0007669"/>
    <property type="project" value="UniProtKB-KW"/>
</dbReference>
<comment type="cofactor">
    <cofactor evidence="1">
        <name>Mn(2+)</name>
        <dbReference type="ChEBI" id="CHEBI:29035"/>
    </cofactor>
</comment>
<protein>
    <submittedName>
        <fullName evidence="9">CoA pyrophosphatase</fullName>
    </submittedName>
</protein>
<evidence type="ECO:0000313" key="10">
    <source>
        <dbReference type="Proteomes" id="UP000503222"/>
    </source>
</evidence>
<evidence type="ECO:0000256" key="3">
    <source>
        <dbReference type="ARBA" id="ARBA00022723"/>
    </source>
</evidence>
<dbReference type="AlphaFoldDB" id="A0A6G7YRX6"/>
<evidence type="ECO:0000256" key="5">
    <source>
        <dbReference type="ARBA" id="ARBA00022842"/>
    </source>
</evidence>
<dbReference type="NCBIfam" id="NF007980">
    <property type="entry name" value="PRK10707.1"/>
    <property type="match status" value="1"/>
</dbReference>